<accession>A0A842HWV5</accession>
<proteinExistence type="inferred from homology"/>
<gene>
    <name evidence="6" type="ORF">H6P80_13420</name>
</gene>
<sequence>MIDIAGRTAFVTGGANGVGIGLVRALLEAGAKVAIADIREDAIEKALSSLDNREVMGVQLNVMDREGYADAADTVEAEFGPVSLLFNNAGINLFQTIEDSSYDDWDWVLGVNLHGVINGVQTFAPRMKDRALSGEVKGGHITNTASMASFIAGGAPGIYNTAKFAVRGLSYSLRHSMCDYGIGVSVVHPGLVKSYIYASDDIRPDGLKGAMKAVDKEAVERLAGLHEFGMEPDVIAARILDGIAENRANIFTHPDHKEELRELMDEIIGDYRDYPEDSGYDQRVAFEKMRRDSFAETRRKAKDVGRGGSDAG</sequence>
<evidence type="ECO:0000256" key="4">
    <source>
        <dbReference type="RuleBase" id="RU000363"/>
    </source>
</evidence>
<dbReference type="InterPro" id="IPR002347">
    <property type="entry name" value="SDR_fam"/>
</dbReference>
<dbReference type="PANTHER" id="PTHR43391:SF14">
    <property type="entry name" value="DEHYDROGENASE_REDUCTASE SDR FAMILY PROTEIN 7-LIKE"/>
    <property type="match status" value="1"/>
</dbReference>
<comment type="caution">
    <text evidence="6">The sequence shown here is derived from an EMBL/GenBank/DDBJ whole genome shotgun (WGS) entry which is preliminary data.</text>
</comment>
<dbReference type="CDD" id="cd05233">
    <property type="entry name" value="SDR_c"/>
    <property type="match status" value="1"/>
</dbReference>
<feature type="region of interest" description="Disordered" evidence="5">
    <location>
        <begin position="293"/>
        <end position="312"/>
    </location>
</feature>
<keyword evidence="2" id="KW-0521">NADP</keyword>
<dbReference type="InterPro" id="IPR036291">
    <property type="entry name" value="NAD(P)-bd_dom_sf"/>
</dbReference>
<dbReference type="Gene3D" id="3.40.50.720">
    <property type="entry name" value="NAD(P)-binding Rossmann-like Domain"/>
    <property type="match status" value="1"/>
</dbReference>
<comment type="similarity">
    <text evidence="1 4">Belongs to the short-chain dehydrogenases/reductases (SDR) family.</text>
</comment>
<protein>
    <submittedName>
        <fullName evidence="6">SDR family NAD(P)-dependent oxidoreductase</fullName>
    </submittedName>
</protein>
<feature type="compositionally biased region" description="Basic and acidic residues" evidence="5">
    <location>
        <begin position="293"/>
        <end position="305"/>
    </location>
</feature>
<dbReference type="GO" id="GO:0016491">
    <property type="term" value="F:oxidoreductase activity"/>
    <property type="evidence" value="ECO:0007669"/>
    <property type="project" value="UniProtKB-KW"/>
</dbReference>
<evidence type="ECO:0000313" key="7">
    <source>
        <dbReference type="Proteomes" id="UP000564378"/>
    </source>
</evidence>
<keyword evidence="7" id="KW-1185">Reference proteome</keyword>
<dbReference type="PRINTS" id="PR00081">
    <property type="entry name" value="GDHRDH"/>
</dbReference>
<evidence type="ECO:0000256" key="3">
    <source>
        <dbReference type="ARBA" id="ARBA00023002"/>
    </source>
</evidence>
<dbReference type="PRINTS" id="PR00080">
    <property type="entry name" value="SDRFAMILY"/>
</dbReference>
<organism evidence="6 7">
    <name type="scientific">Parasphingopyxis marina</name>
    <dbReference type="NCBI Taxonomy" id="2761622"/>
    <lineage>
        <taxon>Bacteria</taxon>
        <taxon>Pseudomonadati</taxon>
        <taxon>Pseudomonadota</taxon>
        <taxon>Alphaproteobacteria</taxon>
        <taxon>Sphingomonadales</taxon>
        <taxon>Sphingomonadaceae</taxon>
        <taxon>Parasphingopyxis</taxon>
    </lineage>
</organism>
<evidence type="ECO:0000313" key="6">
    <source>
        <dbReference type="EMBL" id="MBC2778618.1"/>
    </source>
</evidence>
<dbReference type="AlphaFoldDB" id="A0A842HWV5"/>
<dbReference type="Pfam" id="PF00106">
    <property type="entry name" value="adh_short"/>
    <property type="match status" value="1"/>
</dbReference>
<dbReference type="Gene3D" id="6.10.250.840">
    <property type="match status" value="1"/>
</dbReference>
<dbReference type="FunFam" id="3.40.50.720:FF:000084">
    <property type="entry name" value="Short-chain dehydrogenase reductase"/>
    <property type="match status" value="1"/>
</dbReference>
<reference evidence="6 7" key="1">
    <citation type="submission" date="2020-08" db="EMBL/GenBank/DDBJ databases">
        <title>Draft genome sequence of Parasphingopyxis sp. GrpM-11.</title>
        <authorList>
            <person name="Oh J."/>
            <person name="Roh D.-H."/>
        </authorList>
    </citation>
    <scope>NUCLEOTIDE SEQUENCE [LARGE SCALE GENOMIC DNA]</scope>
    <source>
        <strain evidence="6 7">GrpM-11</strain>
    </source>
</reference>
<dbReference type="RefSeq" id="WP_185801862.1">
    <property type="nucleotide sequence ID" value="NZ_JACJVJ010000002.1"/>
</dbReference>
<dbReference type="PANTHER" id="PTHR43391">
    <property type="entry name" value="RETINOL DEHYDROGENASE-RELATED"/>
    <property type="match status" value="1"/>
</dbReference>
<evidence type="ECO:0000256" key="1">
    <source>
        <dbReference type="ARBA" id="ARBA00006484"/>
    </source>
</evidence>
<name>A0A842HWV5_9SPHN</name>
<evidence type="ECO:0000256" key="2">
    <source>
        <dbReference type="ARBA" id="ARBA00022857"/>
    </source>
</evidence>
<dbReference type="EMBL" id="JACJVJ010000002">
    <property type="protein sequence ID" value="MBC2778618.1"/>
    <property type="molecule type" value="Genomic_DNA"/>
</dbReference>
<evidence type="ECO:0000256" key="5">
    <source>
        <dbReference type="SAM" id="MobiDB-lite"/>
    </source>
</evidence>
<keyword evidence="3" id="KW-0560">Oxidoreductase</keyword>
<dbReference type="SUPFAM" id="SSF51735">
    <property type="entry name" value="NAD(P)-binding Rossmann-fold domains"/>
    <property type="match status" value="1"/>
</dbReference>
<dbReference type="Proteomes" id="UP000564378">
    <property type="component" value="Unassembled WGS sequence"/>
</dbReference>